<feature type="compositionally biased region" description="Polar residues" evidence="1">
    <location>
        <begin position="120"/>
        <end position="129"/>
    </location>
</feature>
<feature type="region of interest" description="Disordered" evidence="1">
    <location>
        <begin position="113"/>
        <end position="135"/>
    </location>
</feature>
<proteinExistence type="predicted"/>
<evidence type="ECO:0000313" key="2">
    <source>
        <dbReference type="EMBL" id="RRT54732.1"/>
    </source>
</evidence>
<dbReference type="Proteomes" id="UP000287651">
    <property type="component" value="Unassembled WGS sequence"/>
</dbReference>
<feature type="compositionally biased region" description="Basic residues" evidence="1">
    <location>
        <begin position="66"/>
        <end position="75"/>
    </location>
</feature>
<organism evidence="2 3">
    <name type="scientific">Ensete ventricosum</name>
    <name type="common">Abyssinian banana</name>
    <name type="synonym">Musa ensete</name>
    <dbReference type="NCBI Taxonomy" id="4639"/>
    <lineage>
        <taxon>Eukaryota</taxon>
        <taxon>Viridiplantae</taxon>
        <taxon>Streptophyta</taxon>
        <taxon>Embryophyta</taxon>
        <taxon>Tracheophyta</taxon>
        <taxon>Spermatophyta</taxon>
        <taxon>Magnoliopsida</taxon>
        <taxon>Liliopsida</taxon>
        <taxon>Zingiberales</taxon>
        <taxon>Musaceae</taxon>
        <taxon>Ensete</taxon>
    </lineage>
</organism>
<gene>
    <name evidence="2" type="ORF">B296_00046968</name>
</gene>
<evidence type="ECO:0000256" key="1">
    <source>
        <dbReference type="SAM" id="MobiDB-lite"/>
    </source>
</evidence>
<name>A0A426YSP0_ENSVE</name>
<feature type="compositionally biased region" description="Basic and acidic residues" evidence="1">
    <location>
        <begin position="52"/>
        <end position="65"/>
    </location>
</feature>
<accession>A0A426YSP0</accession>
<protein>
    <submittedName>
        <fullName evidence="2">Uncharacterized protein</fullName>
    </submittedName>
</protein>
<reference evidence="2 3" key="1">
    <citation type="journal article" date="2014" name="Agronomy (Basel)">
        <title>A Draft Genome Sequence for Ensete ventricosum, the Drought-Tolerant Tree Against Hunger.</title>
        <authorList>
            <person name="Harrison J."/>
            <person name="Moore K.A."/>
            <person name="Paszkiewicz K."/>
            <person name="Jones T."/>
            <person name="Grant M."/>
            <person name="Ambacheew D."/>
            <person name="Muzemil S."/>
            <person name="Studholme D.J."/>
        </authorList>
    </citation>
    <scope>NUCLEOTIDE SEQUENCE [LARGE SCALE GENOMIC DNA]</scope>
</reference>
<sequence>MLTTRRGSGDSKVKRWQQGGAVTGACLKATTAARAATTREEAVCWEEKKGAARSGKGCDRGDYDKGKKRQRRQRRRTVVARLIWRGPWHRTGRQRTSLLLEKIEWPRAEVYSPALPEATSARTGISRSLSEVDKP</sequence>
<comment type="caution">
    <text evidence="2">The sequence shown here is derived from an EMBL/GenBank/DDBJ whole genome shotgun (WGS) entry which is preliminary data.</text>
</comment>
<dbReference type="PROSITE" id="PS51257">
    <property type="entry name" value="PROKAR_LIPOPROTEIN"/>
    <property type="match status" value="1"/>
</dbReference>
<feature type="region of interest" description="Disordered" evidence="1">
    <location>
        <begin position="52"/>
        <end position="75"/>
    </location>
</feature>
<evidence type="ECO:0000313" key="3">
    <source>
        <dbReference type="Proteomes" id="UP000287651"/>
    </source>
</evidence>
<dbReference type="AlphaFoldDB" id="A0A426YSP0"/>
<dbReference type="EMBL" id="AMZH03010452">
    <property type="protein sequence ID" value="RRT54732.1"/>
    <property type="molecule type" value="Genomic_DNA"/>
</dbReference>